<dbReference type="InterPro" id="IPR015982">
    <property type="entry name" value="Baseplate_struct_Gp11_N_sf"/>
</dbReference>
<gene>
    <name evidence="1" type="ORF">CPT_Matisse206</name>
</gene>
<dbReference type="Pfam" id="PF08677">
    <property type="entry name" value="GP11"/>
    <property type="match status" value="1"/>
</dbReference>
<dbReference type="InterPro" id="IPR014791">
    <property type="entry name" value="Baseplate_struct_Gp11"/>
</dbReference>
<dbReference type="Proteomes" id="UP000203408">
    <property type="component" value="Segment"/>
</dbReference>
<accession>A0A0K1LQU3</accession>
<organism evidence="1 2">
    <name type="scientific">Klebsiella phage Matisse</name>
    <dbReference type="NCBI Taxonomy" id="1675607"/>
    <lineage>
        <taxon>Viruses</taxon>
        <taxon>Duplodnaviria</taxon>
        <taxon>Heunggongvirae</taxon>
        <taxon>Uroviricota</taxon>
        <taxon>Caudoviricetes</taxon>
        <taxon>Pantevenvirales</taxon>
        <taxon>Straboviridae</taxon>
        <taxon>Slopekvirus</taxon>
        <taxon>Slopekvirus matisse</taxon>
    </lineage>
</organism>
<dbReference type="InterPro" id="IPR043180">
    <property type="entry name" value="Baseplate_struct_Gp11_C"/>
</dbReference>
<dbReference type="RefSeq" id="YP_009194450.1">
    <property type="nucleotide sequence ID" value="NC_028750.1"/>
</dbReference>
<dbReference type="InterPro" id="IPR036214">
    <property type="entry name" value="Gp11_sf"/>
</dbReference>
<sequence length="222" mass="24395">MAYKNISKTREGARVLSKEADYLQYDTYGKLPLIGGKRSIGEPNIDQTKRGVLYGNVQSAIDDLYTLIEQIPINGVVTMTEDAPPIAVQQVESVSFDGIVQNIDSDQEQAVVHVYGFPFIFDNGTNAATVCETAYNKFTEFVAAEKYFAEVNRKGVDGTILECRFIDSVSHPATNISENGIRQIGTIDVAAKSGYGSWVKLGSGFLPNVTPQVTVYYFKRIA</sequence>
<dbReference type="Gene3D" id="3.90.1160.10">
    <property type="entry name" value="Baseplate structural protein gp11, finger domain"/>
    <property type="match status" value="1"/>
</dbReference>
<reference evidence="1 2" key="1">
    <citation type="journal article" date="2015" name="Genome Announc.">
        <title>Complete Genome Sequence of Carbapenemase-Producing Klebsiella pneumoniae Myophage Matisse.</title>
        <authorList>
            <person name="Provasek V.E."/>
            <person name="Lessor L.E."/>
            <person name="Cahill J.L."/>
            <person name="Rasche E.S."/>
            <person name="Kuty Everett G.F."/>
        </authorList>
    </citation>
    <scope>NUCLEOTIDE SEQUENCE [LARGE SCALE GENOMIC DNA]</scope>
</reference>
<dbReference type="Gene3D" id="1.10.286.30">
    <property type="entry name" value="Baseplate structural protein GP11, N-terminal domain"/>
    <property type="match status" value="1"/>
</dbReference>
<name>A0A0K1LQU3_9CAUD</name>
<evidence type="ECO:0000313" key="2">
    <source>
        <dbReference type="Proteomes" id="UP000203408"/>
    </source>
</evidence>
<dbReference type="SUPFAM" id="SSF56558">
    <property type="entry name" value="Baseplate structural protein gp11"/>
    <property type="match status" value="1"/>
</dbReference>
<evidence type="ECO:0000313" key="1">
    <source>
        <dbReference type="EMBL" id="AKU44510.1"/>
    </source>
</evidence>
<dbReference type="KEGG" id="vg:26613389"/>
<dbReference type="Gene3D" id="2.20.20.20">
    <property type="entry name" value="Baseplate structural protein gp11, C-terminal domain"/>
    <property type="match status" value="1"/>
</dbReference>
<dbReference type="GeneID" id="26613389"/>
<proteinExistence type="predicted"/>
<keyword evidence="2" id="KW-1185">Reference proteome</keyword>
<protein>
    <submittedName>
        <fullName evidence="1">Baseplate wedge subunit and tail pin</fullName>
    </submittedName>
</protein>
<dbReference type="InterPro" id="IPR015976">
    <property type="entry name" value="Phage_T4_Gp11_C"/>
</dbReference>
<dbReference type="EMBL" id="KT001918">
    <property type="protein sequence ID" value="AKU44510.1"/>
    <property type="molecule type" value="Genomic_DNA"/>
</dbReference>